<protein>
    <submittedName>
        <fullName evidence="1">Osmotically inducible protein C</fullName>
    </submittedName>
</protein>
<reference evidence="1 2" key="1">
    <citation type="submission" date="2016-10" db="EMBL/GenBank/DDBJ databases">
        <title>Complete genome sequences of three Cupriavidus strains isolated from various Malaysian environments.</title>
        <authorList>
            <person name="Abdullah A.A.-A."/>
            <person name="Shafie N.A.H."/>
            <person name="Lau N.S."/>
        </authorList>
    </citation>
    <scope>NUCLEOTIDE SEQUENCE [LARGE SCALE GENOMIC DNA]</scope>
    <source>
        <strain evidence="1 2">USMAA1020</strain>
    </source>
</reference>
<dbReference type="PANTHER" id="PTHR39624:SF2">
    <property type="entry name" value="OSMC-LIKE PROTEIN"/>
    <property type="match status" value="1"/>
</dbReference>
<dbReference type="Proteomes" id="UP000177515">
    <property type="component" value="Chromosome 2"/>
</dbReference>
<organism evidence="1 2">
    <name type="scientific">Cupriavidus malaysiensis</name>
    <dbReference type="NCBI Taxonomy" id="367825"/>
    <lineage>
        <taxon>Bacteria</taxon>
        <taxon>Pseudomonadati</taxon>
        <taxon>Pseudomonadota</taxon>
        <taxon>Betaproteobacteria</taxon>
        <taxon>Burkholderiales</taxon>
        <taxon>Burkholderiaceae</taxon>
        <taxon>Cupriavidus</taxon>
    </lineage>
</organism>
<sequence>MTHGSAHIESTPYRTDIVVGGHAITADEPPALGGKGAGPAPYDLLLASLGACTAITLKMYAERKGWSFASLDVSLRIVGSEERRIERTLAIQGLDDGQKARLAEIAERTPVTLTLKSGLPIDTRLA</sequence>
<dbReference type="PANTHER" id="PTHR39624">
    <property type="entry name" value="PROTEIN INVOLVED IN RIMO-MEDIATED BETA-METHYLTHIOLATION OF RIBOSOMAL PROTEIN S12 YCAO"/>
    <property type="match status" value="1"/>
</dbReference>
<dbReference type="SUPFAM" id="SSF82784">
    <property type="entry name" value="OsmC-like"/>
    <property type="match status" value="1"/>
</dbReference>
<evidence type="ECO:0000313" key="1">
    <source>
        <dbReference type="EMBL" id="AOZ10176.1"/>
    </source>
</evidence>
<dbReference type="Gene3D" id="3.30.300.20">
    <property type="match status" value="1"/>
</dbReference>
<name>A0A1D9IDH0_9BURK</name>
<dbReference type="InterPro" id="IPR036102">
    <property type="entry name" value="OsmC/Ohrsf"/>
</dbReference>
<accession>A0A1D9IDH0</accession>
<dbReference type="RefSeq" id="WP_071018525.1">
    <property type="nucleotide sequence ID" value="NZ_CP017755.1"/>
</dbReference>
<proteinExistence type="predicted"/>
<keyword evidence="2" id="KW-1185">Reference proteome</keyword>
<gene>
    <name evidence="1" type="ORF">BKK80_31635</name>
</gene>
<dbReference type="InterPro" id="IPR015946">
    <property type="entry name" value="KH_dom-like_a/b"/>
</dbReference>
<dbReference type="InterPro" id="IPR003718">
    <property type="entry name" value="OsmC/Ohr_fam"/>
</dbReference>
<dbReference type="Pfam" id="PF02566">
    <property type="entry name" value="OsmC"/>
    <property type="match status" value="1"/>
</dbReference>
<dbReference type="EMBL" id="CP017755">
    <property type="protein sequence ID" value="AOZ10176.1"/>
    <property type="molecule type" value="Genomic_DNA"/>
</dbReference>
<evidence type="ECO:0000313" key="2">
    <source>
        <dbReference type="Proteomes" id="UP000177515"/>
    </source>
</evidence>